<feature type="compositionally biased region" description="Acidic residues" evidence="1">
    <location>
        <begin position="22"/>
        <end position="35"/>
    </location>
</feature>
<organism evidence="2 3">
    <name type="scientific">Apis cerana cerana</name>
    <name type="common">Oriental honeybee</name>
    <dbReference type="NCBI Taxonomy" id="94128"/>
    <lineage>
        <taxon>Eukaryota</taxon>
        <taxon>Metazoa</taxon>
        <taxon>Ecdysozoa</taxon>
        <taxon>Arthropoda</taxon>
        <taxon>Hexapoda</taxon>
        <taxon>Insecta</taxon>
        <taxon>Pterygota</taxon>
        <taxon>Neoptera</taxon>
        <taxon>Endopterygota</taxon>
        <taxon>Hymenoptera</taxon>
        <taxon>Apocrita</taxon>
        <taxon>Aculeata</taxon>
        <taxon>Apoidea</taxon>
        <taxon>Anthophila</taxon>
        <taxon>Apidae</taxon>
        <taxon>Apis</taxon>
    </lineage>
</organism>
<gene>
    <name evidence="2" type="ORF">APICC_01697</name>
</gene>
<protein>
    <submittedName>
        <fullName evidence="2">Uncharacterized protein</fullName>
    </submittedName>
</protein>
<evidence type="ECO:0000313" key="3">
    <source>
        <dbReference type="Proteomes" id="UP000242457"/>
    </source>
</evidence>
<dbReference type="OrthoDB" id="7613118at2759"/>
<name>A0A2A3E2N3_APICC</name>
<proteinExistence type="predicted"/>
<sequence>MRFSRKKNINTSSNSASSNSDLDIDESNSSDSECNEDTIDEILQELVIEEERNVGDAEESSQFNLINGMNLATKIIFFFGRQAVSLDNYGNIHMIHSKLKPLAVLEYNKGKCGIDYSDQMIFYTTTQLKKKSKISPGNFSYKRFNDLTKLQQRRT</sequence>
<dbReference type="AlphaFoldDB" id="A0A2A3E2N3"/>
<feature type="compositionally biased region" description="Low complexity" evidence="1">
    <location>
        <begin position="9"/>
        <end position="21"/>
    </location>
</feature>
<feature type="region of interest" description="Disordered" evidence="1">
    <location>
        <begin position="1"/>
        <end position="35"/>
    </location>
</feature>
<keyword evidence="3" id="KW-1185">Reference proteome</keyword>
<evidence type="ECO:0000256" key="1">
    <source>
        <dbReference type="SAM" id="MobiDB-lite"/>
    </source>
</evidence>
<dbReference type="EMBL" id="KZ288450">
    <property type="protein sequence ID" value="PBC25582.1"/>
    <property type="molecule type" value="Genomic_DNA"/>
</dbReference>
<dbReference type="Proteomes" id="UP000242457">
    <property type="component" value="Unassembled WGS sequence"/>
</dbReference>
<evidence type="ECO:0000313" key="2">
    <source>
        <dbReference type="EMBL" id="PBC25582.1"/>
    </source>
</evidence>
<reference evidence="2 3" key="1">
    <citation type="submission" date="2014-07" db="EMBL/GenBank/DDBJ databases">
        <title>Genomic and transcriptomic analysis on Apis cerana provide comprehensive insights into honey bee biology.</title>
        <authorList>
            <person name="Diao Q."/>
            <person name="Sun L."/>
            <person name="Zheng H."/>
            <person name="Zheng H."/>
            <person name="Xu S."/>
            <person name="Wang S."/>
            <person name="Zeng Z."/>
            <person name="Hu F."/>
            <person name="Su S."/>
            <person name="Wu J."/>
        </authorList>
    </citation>
    <scope>NUCLEOTIDE SEQUENCE [LARGE SCALE GENOMIC DNA]</scope>
    <source>
        <tissue evidence="2">Pupae without intestine</tissue>
    </source>
</reference>
<accession>A0A2A3E2N3</accession>